<keyword evidence="8" id="KW-1185">Reference proteome</keyword>
<dbReference type="Gene3D" id="3.20.20.70">
    <property type="entry name" value="Aldolase class I"/>
    <property type="match status" value="1"/>
</dbReference>
<evidence type="ECO:0000256" key="5">
    <source>
        <dbReference type="ARBA" id="ARBA00023002"/>
    </source>
</evidence>
<accession>A0ABR2KM57</accession>
<dbReference type="InterPro" id="IPR052582">
    <property type="entry name" value="tRNA-DUS-like"/>
</dbReference>
<dbReference type="SUPFAM" id="SSF51395">
    <property type="entry name" value="FMN-linked oxidoreductases"/>
    <property type="match status" value="1"/>
</dbReference>
<keyword evidence="3" id="KW-0288">FMN</keyword>
<sequence>MEYADFYKGKFFSGPMVRASCLPFRLECLEYGADGVFGPATTDQSILISHLDDSDPYTLYFGWPDNPYVHFRSSPKESGKLVFQLLSHDPSLAVEAAQKVIGFSAAIDLNCGCPESFATSKGNGSALMNDPQTVSEVIKALRRNFNIPISVKHRIHPKIENSIQFAVACENAGASAITIHGRLKDQKNHGDVAYNDMKTVFEHIHVAKIGNGGVKSRAGGREMIENTGCDSVMISNAALKNPSVFAEEKKDPIEVARRYIEIAEENNCDDRREWKWTITTMLGKYRYVTKSPKYNEMNQMTKLSEFREMLFADNPFPKD</sequence>
<dbReference type="Pfam" id="PF01207">
    <property type="entry name" value="Dus"/>
    <property type="match status" value="1"/>
</dbReference>
<evidence type="ECO:0000256" key="3">
    <source>
        <dbReference type="ARBA" id="ARBA00022643"/>
    </source>
</evidence>
<keyword evidence="4" id="KW-0819">tRNA processing</keyword>
<dbReference type="Proteomes" id="UP001470230">
    <property type="component" value="Unassembled WGS sequence"/>
</dbReference>
<comment type="cofactor">
    <cofactor evidence="1">
        <name>FMN</name>
        <dbReference type="ChEBI" id="CHEBI:58210"/>
    </cofactor>
</comment>
<dbReference type="EMBL" id="JAPFFF010000004">
    <property type="protein sequence ID" value="KAK8892215.1"/>
    <property type="molecule type" value="Genomic_DNA"/>
</dbReference>
<dbReference type="PANTHER" id="PTHR45936">
    <property type="entry name" value="TRNA-DIHYDROURIDINE(20) SYNTHASE [NAD(P)+]-LIKE"/>
    <property type="match status" value="1"/>
</dbReference>
<feature type="domain" description="DUS-like FMN-binding" evidence="6">
    <location>
        <begin position="15"/>
        <end position="265"/>
    </location>
</feature>
<evidence type="ECO:0000256" key="4">
    <source>
        <dbReference type="ARBA" id="ARBA00022694"/>
    </source>
</evidence>
<dbReference type="InterPro" id="IPR013785">
    <property type="entry name" value="Aldolase_TIM"/>
</dbReference>
<dbReference type="CDD" id="cd02801">
    <property type="entry name" value="DUS_like_FMN"/>
    <property type="match status" value="1"/>
</dbReference>
<dbReference type="InterPro" id="IPR035587">
    <property type="entry name" value="DUS-like_FMN-bd"/>
</dbReference>
<protein>
    <recommendedName>
        <fullName evidence="6">DUS-like FMN-binding domain-containing protein</fullName>
    </recommendedName>
</protein>
<name>A0ABR2KM57_9EUKA</name>
<evidence type="ECO:0000259" key="6">
    <source>
        <dbReference type="Pfam" id="PF01207"/>
    </source>
</evidence>
<keyword evidence="2" id="KW-0285">Flavoprotein</keyword>
<dbReference type="InterPro" id="IPR018517">
    <property type="entry name" value="tRNA_hU_synthase_CS"/>
</dbReference>
<keyword evidence="5" id="KW-0560">Oxidoreductase</keyword>
<gene>
    <name evidence="7" type="ORF">M9Y10_029438</name>
</gene>
<reference evidence="7 8" key="1">
    <citation type="submission" date="2024-04" db="EMBL/GenBank/DDBJ databases">
        <title>Tritrichomonas musculus Genome.</title>
        <authorList>
            <person name="Alves-Ferreira E."/>
            <person name="Grigg M."/>
            <person name="Lorenzi H."/>
            <person name="Galac M."/>
        </authorList>
    </citation>
    <scope>NUCLEOTIDE SEQUENCE [LARGE SCALE GENOMIC DNA]</scope>
    <source>
        <strain evidence="7 8">EAF2021</strain>
    </source>
</reference>
<organism evidence="7 8">
    <name type="scientific">Tritrichomonas musculus</name>
    <dbReference type="NCBI Taxonomy" id="1915356"/>
    <lineage>
        <taxon>Eukaryota</taxon>
        <taxon>Metamonada</taxon>
        <taxon>Parabasalia</taxon>
        <taxon>Tritrichomonadida</taxon>
        <taxon>Tritrichomonadidae</taxon>
        <taxon>Tritrichomonas</taxon>
    </lineage>
</organism>
<comment type="caution">
    <text evidence="7">The sequence shown here is derived from an EMBL/GenBank/DDBJ whole genome shotgun (WGS) entry which is preliminary data.</text>
</comment>
<evidence type="ECO:0000256" key="2">
    <source>
        <dbReference type="ARBA" id="ARBA00022630"/>
    </source>
</evidence>
<evidence type="ECO:0000313" key="7">
    <source>
        <dbReference type="EMBL" id="KAK8892215.1"/>
    </source>
</evidence>
<proteinExistence type="predicted"/>
<evidence type="ECO:0000256" key="1">
    <source>
        <dbReference type="ARBA" id="ARBA00001917"/>
    </source>
</evidence>
<evidence type="ECO:0000313" key="8">
    <source>
        <dbReference type="Proteomes" id="UP001470230"/>
    </source>
</evidence>
<dbReference type="PROSITE" id="PS01136">
    <property type="entry name" value="UPF0034"/>
    <property type="match status" value="1"/>
</dbReference>
<dbReference type="PANTHER" id="PTHR45936:SF1">
    <property type="entry name" value="TRNA-DIHYDROURIDINE(20) SYNTHASE [NAD(P)+]-LIKE"/>
    <property type="match status" value="1"/>
</dbReference>